<dbReference type="EMBL" id="CP118615">
    <property type="protein sequence ID" value="WDZ83673.1"/>
    <property type="molecule type" value="Genomic_DNA"/>
</dbReference>
<gene>
    <name evidence="5" type="ORF">PVK37_24885</name>
</gene>
<dbReference type="SUPFAM" id="SSF56801">
    <property type="entry name" value="Acetyl-CoA synthetase-like"/>
    <property type="match status" value="1"/>
</dbReference>
<evidence type="ECO:0000256" key="1">
    <source>
        <dbReference type="ARBA" id="ARBA00006432"/>
    </source>
</evidence>
<dbReference type="Pfam" id="PF13193">
    <property type="entry name" value="AMP-binding_C"/>
    <property type="match status" value="1"/>
</dbReference>
<dbReference type="Gene3D" id="3.40.50.12780">
    <property type="entry name" value="N-terminal domain of ligase-like"/>
    <property type="match status" value="1"/>
</dbReference>
<evidence type="ECO:0000259" key="4">
    <source>
        <dbReference type="Pfam" id="PF13193"/>
    </source>
</evidence>
<dbReference type="RefSeq" id="WP_275030231.1">
    <property type="nucleotide sequence ID" value="NZ_CP118615.1"/>
</dbReference>
<dbReference type="PANTHER" id="PTHR43201">
    <property type="entry name" value="ACYL-COA SYNTHETASE"/>
    <property type="match status" value="1"/>
</dbReference>
<dbReference type="InterPro" id="IPR042099">
    <property type="entry name" value="ANL_N_sf"/>
</dbReference>
<evidence type="ECO:0000313" key="6">
    <source>
        <dbReference type="Proteomes" id="UP001219605"/>
    </source>
</evidence>
<dbReference type="Pfam" id="PF00501">
    <property type="entry name" value="AMP-binding"/>
    <property type="match status" value="1"/>
</dbReference>
<accession>A0ABY7ZME4</accession>
<feature type="domain" description="AMP-dependent synthetase/ligase" evidence="3">
    <location>
        <begin position="13"/>
        <end position="368"/>
    </location>
</feature>
<evidence type="ECO:0000256" key="2">
    <source>
        <dbReference type="ARBA" id="ARBA00022598"/>
    </source>
</evidence>
<feature type="domain" description="AMP-binding enzyme C-terminal" evidence="4">
    <location>
        <begin position="418"/>
        <end position="491"/>
    </location>
</feature>
<dbReference type="PROSITE" id="PS00455">
    <property type="entry name" value="AMP_BINDING"/>
    <property type="match status" value="1"/>
</dbReference>
<dbReference type="PANTHER" id="PTHR43201:SF5">
    <property type="entry name" value="MEDIUM-CHAIN ACYL-COA LIGASE ACSF2, MITOCHONDRIAL"/>
    <property type="match status" value="1"/>
</dbReference>
<dbReference type="Gene3D" id="3.30.300.30">
    <property type="match status" value="1"/>
</dbReference>
<keyword evidence="2" id="KW-0436">Ligase</keyword>
<dbReference type="InterPro" id="IPR020845">
    <property type="entry name" value="AMP-binding_CS"/>
</dbReference>
<name>A0ABY7ZME4_9ACTN</name>
<evidence type="ECO:0000313" key="5">
    <source>
        <dbReference type="EMBL" id="WDZ83673.1"/>
    </source>
</evidence>
<dbReference type="Proteomes" id="UP001219605">
    <property type="component" value="Chromosome"/>
</dbReference>
<organism evidence="5 6">
    <name type="scientific">Micromonospora cathayae</name>
    <dbReference type="NCBI Taxonomy" id="3028804"/>
    <lineage>
        <taxon>Bacteria</taxon>
        <taxon>Bacillati</taxon>
        <taxon>Actinomycetota</taxon>
        <taxon>Actinomycetes</taxon>
        <taxon>Micromonosporales</taxon>
        <taxon>Micromonosporaceae</taxon>
        <taxon>Micromonospora</taxon>
    </lineage>
</organism>
<comment type="similarity">
    <text evidence="1">Belongs to the ATP-dependent AMP-binding enzyme family.</text>
</comment>
<sequence>MSTANIAAMLAGNARRFADADALVFEDRRWTHHQLDVDVNALAAGLAAEGVRRDSRVAIVANNVPEFLILSLALAKLGAVFVPLNYRLTAGELAQLLGHARVEAVATVPEFAALTDAALAGLPGVRRFALEPVDDRWVDLRAMVEAYRGARVPDADLDGDALQRIVYTSGTTSLPKGVLLTHGNVNMNMHAQVVELGLRPDDRILNVAPLYHVGGTDLPGYGIWHVGGCMVLQRRFEPAAVLRAIGTERITGMVLAATMLDMVRREAGAGADLSSVRWLIYSQVTSALFAVARGLFPNARLIEGYGLTETCSALTYLDRAHQESKQGSVGIPVPWVQVRVVDPAGDDVPVGTDGEVVARGPKVSPGYLDDPEATRAAFRDGWFHTGDVGRFDADGYLYIRDRLKDMIRSGGENMSSAEIENVLADHPLVLAASVVAAPHPVWQEVPVAFVVARPGLAPEELIAHARQRLGRFKVPKEVYLVPEFPTNPSGKVLKRDLRQLRPSLRPDWTYETDRADRPAG</sequence>
<reference evidence="5 6" key="1">
    <citation type="submission" date="2023-02" db="EMBL/GenBank/DDBJ databases">
        <authorList>
            <person name="Mo P."/>
        </authorList>
    </citation>
    <scope>NUCLEOTIDE SEQUENCE [LARGE SCALE GENOMIC DNA]</scope>
    <source>
        <strain evidence="5 6">HUAS 3</strain>
    </source>
</reference>
<dbReference type="InterPro" id="IPR025110">
    <property type="entry name" value="AMP-bd_C"/>
</dbReference>
<dbReference type="InterPro" id="IPR045851">
    <property type="entry name" value="AMP-bd_C_sf"/>
</dbReference>
<proteinExistence type="inferred from homology"/>
<protein>
    <submittedName>
        <fullName evidence="5">AMP-binding protein</fullName>
    </submittedName>
</protein>
<dbReference type="InterPro" id="IPR000873">
    <property type="entry name" value="AMP-dep_synth/lig_dom"/>
</dbReference>
<evidence type="ECO:0000259" key="3">
    <source>
        <dbReference type="Pfam" id="PF00501"/>
    </source>
</evidence>
<keyword evidence="6" id="KW-1185">Reference proteome</keyword>